<comment type="caution">
    <text evidence="3">The sequence shown here is derived from an EMBL/GenBank/DDBJ whole genome shotgun (WGS) entry which is preliminary data.</text>
</comment>
<keyword evidence="4" id="KW-1185">Reference proteome</keyword>
<gene>
    <name evidence="3" type="ORF">AZI86_14960</name>
</gene>
<dbReference type="Proteomes" id="UP000075320">
    <property type="component" value="Unassembled WGS sequence"/>
</dbReference>
<dbReference type="OrthoDB" id="5289274at2"/>
<comment type="similarity">
    <text evidence="1">Belongs to the pseudouridine synthase RluA family.</text>
</comment>
<accession>A0A150WK13</accession>
<dbReference type="PANTHER" id="PTHR21600">
    <property type="entry name" value="MITOCHONDRIAL RNA PSEUDOURIDINE SYNTHASE"/>
    <property type="match status" value="1"/>
</dbReference>
<dbReference type="AlphaFoldDB" id="A0A150WK13"/>
<evidence type="ECO:0000313" key="4">
    <source>
        <dbReference type="Proteomes" id="UP000075320"/>
    </source>
</evidence>
<feature type="domain" description="Pseudouridine synthase RsuA/RluA-like" evidence="2">
    <location>
        <begin position="11"/>
        <end position="166"/>
    </location>
</feature>
<dbReference type="Gene3D" id="3.30.2350.10">
    <property type="entry name" value="Pseudouridine synthase"/>
    <property type="match status" value="1"/>
</dbReference>
<dbReference type="CDD" id="cd02869">
    <property type="entry name" value="PseudoU_synth_RluA_like"/>
    <property type="match status" value="1"/>
</dbReference>
<dbReference type="GO" id="GO:0003723">
    <property type="term" value="F:RNA binding"/>
    <property type="evidence" value="ECO:0007669"/>
    <property type="project" value="InterPro"/>
</dbReference>
<dbReference type="GO" id="GO:0000455">
    <property type="term" value="P:enzyme-directed rRNA pseudouridine synthesis"/>
    <property type="evidence" value="ECO:0007669"/>
    <property type="project" value="TreeGrafter"/>
</dbReference>
<dbReference type="SUPFAM" id="SSF55120">
    <property type="entry name" value="Pseudouridine synthase"/>
    <property type="match status" value="1"/>
</dbReference>
<protein>
    <submittedName>
        <fullName evidence="3">RNA pseudouridine synthase</fullName>
    </submittedName>
</protein>
<evidence type="ECO:0000313" key="3">
    <source>
        <dbReference type="EMBL" id="KYG64098.1"/>
    </source>
</evidence>
<sequence length="224" mass="25795">MIEILFEDDYFLAAVKPSGLPSQATVDKSRPDFFNTLKKQLQEERGKDFYLALHHRLDRDTSGVMIFAKNKLANEPLADLFKKHQIQKTYLCLARKKKKLEEKWIVENHLLEKRDAKTKKMKMVSVKSGGDKALTHFQTLKIFDKGVLIQAQPRTGRMHQIRVHLAENGMGIFGDDLYDAPTTPKAERLMLHAFALDFVHPMTQEKIRLEAALPEAMTSFMELL</sequence>
<dbReference type="Pfam" id="PF00849">
    <property type="entry name" value="PseudoU_synth_2"/>
    <property type="match status" value="1"/>
</dbReference>
<dbReference type="InterPro" id="IPR006145">
    <property type="entry name" value="PsdUridine_synth_RsuA/RluA"/>
</dbReference>
<dbReference type="InterPro" id="IPR020103">
    <property type="entry name" value="PsdUridine_synth_cat_dom_sf"/>
</dbReference>
<dbReference type="GO" id="GO:0140098">
    <property type="term" value="F:catalytic activity, acting on RNA"/>
    <property type="evidence" value="ECO:0007669"/>
    <property type="project" value="UniProtKB-ARBA"/>
</dbReference>
<dbReference type="RefSeq" id="WP_061836064.1">
    <property type="nucleotide sequence ID" value="NZ_LUKE01000003.1"/>
</dbReference>
<dbReference type="PANTHER" id="PTHR21600:SF87">
    <property type="entry name" value="RNA PSEUDOURIDYLATE SYNTHASE DOMAIN-CONTAINING PROTEIN 1"/>
    <property type="match status" value="1"/>
</dbReference>
<organism evidence="3 4">
    <name type="scientific">Bdellovibrio bacteriovorus</name>
    <dbReference type="NCBI Taxonomy" id="959"/>
    <lineage>
        <taxon>Bacteria</taxon>
        <taxon>Pseudomonadati</taxon>
        <taxon>Bdellovibrionota</taxon>
        <taxon>Bdellovibrionia</taxon>
        <taxon>Bdellovibrionales</taxon>
        <taxon>Pseudobdellovibrionaceae</taxon>
        <taxon>Bdellovibrio</taxon>
    </lineage>
</organism>
<evidence type="ECO:0000259" key="2">
    <source>
        <dbReference type="Pfam" id="PF00849"/>
    </source>
</evidence>
<reference evidence="3 4" key="1">
    <citation type="submission" date="2016-03" db="EMBL/GenBank/DDBJ databases">
        <authorList>
            <person name="Ploux O."/>
        </authorList>
    </citation>
    <scope>NUCLEOTIDE SEQUENCE [LARGE SCALE GENOMIC DNA]</scope>
    <source>
        <strain evidence="3 4">R0</strain>
    </source>
</reference>
<name>A0A150WK13_BDEBC</name>
<dbReference type="EMBL" id="LUKE01000003">
    <property type="protein sequence ID" value="KYG64098.1"/>
    <property type="molecule type" value="Genomic_DNA"/>
</dbReference>
<dbReference type="InterPro" id="IPR050188">
    <property type="entry name" value="RluA_PseudoU_synthase"/>
</dbReference>
<proteinExistence type="inferred from homology"/>
<evidence type="ECO:0000256" key="1">
    <source>
        <dbReference type="ARBA" id="ARBA00010876"/>
    </source>
</evidence>
<dbReference type="GO" id="GO:0009982">
    <property type="term" value="F:pseudouridine synthase activity"/>
    <property type="evidence" value="ECO:0007669"/>
    <property type="project" value="InterPro"/>
</dbReference>